<dbReference type="HOGENOM" id="CLU_045952_0_0_10"/>
<dbReference type="SUPFAM" id="SSF52833">
    <property type="entry name" value="Thioredoxin-like"/>
    <property type="match status" value="1"/>
</dbReference>
<dbReference type="AlphaFoldDB" id="A0A0C5WB51"/>
<proteinExistence type="predicted"/>
<dbReference type="PATRIC" id="fig|1454006.5.peg.2458"/>
<evidence type="ECO:0000313" key="1">
    <source>
        <dbReference type="EMBL" id="AJR04333.1"/>
    </source>
</evidence>
<organism evidence="1 2">
    <name type="scientific">Siansivirga zeaxanthinifaciens CC-SAMT-1</name>
    <dbReference type="NCBI Taxonomy" id="1454006"/>
    <lineage>
        <taxon>Bacteria</taxon>
        <taxon>Pseudomonadati</taxon>
        <taxon>Bacteroidota</taxon>
        <taxon>Flavobacteriia</taxon>
        <taxon>Flavobacteriales</taxon>
        <taxon>Flavobacteriaceae</taxon>
        <taxon>Siansivirga</taxon>
    </lineage>
</organism>
<keyword evidence="1" id="KW-0449">Lipoprotein</keyword>
<dbReference type="KEGG" id="sze:AW14_12390"/>
<dbReference type="Proteomes" id="UP000032229">
    <property type="component" value="Chromosome"/>
</dbReference>
<reference evidence="1 2" key="1">
    <citation type="submission" date="2014-02" db="EMBL/GenBank/DDBJ databases">
        <authorList>
            <person name="Young C.-C."/>
            <person name="Hameed A."/>
            <person name="Huang H.-C."/>
            <person name="Shahina M."/>
        </authorList>
    </citation>
    <scope>NUCLEOTIDE SEQUENCE [LARGE SCALE GENOMIC DNA]</scope>
    <source>
        <strain evidence="1 2">CC-SAMT-1</strain>
    </source>
</reference>
<protein>
    <submittedName>
        <fullName evidence="1">Lipoprotein</fullName>
    </submittedName>
</protein>
<keyword evidence="2" id="KW-1185">Reference proteome</keyword>
<accession>A0A0C5WB51</accession>
<dbReference type="RefSeq" id="WP_044639047.1">
    <property type="nucleotide sequence ID" value="NZ_CP007202.1"/>
</dbReference>
<dbReference type="Gene3D" id="3.40.30.10">
    <property type="entry name" value="Glutaredoxin"/>
    <property type="match status" value="1"/>
</dbReference>
<dbReference type="PROSITE" id="PS51257">
    <property type="entry name" value="PROKAR_LIPOPROTEIN"/>
    <property type="match status" value="1"/>
</dbReference>
<dbReference type="EMBL" id="CP007202">
    <property type="protein sequence ID" value="AJR04333.1"/>
    <property type="molecule type" value="Genomic_DNA"/>
</dbReference>
<name>A0A0C5WB51_9FLAO</name>
<dbReference type="OrthoDB" id="1146847at2"/>
<dbReference type="STRING" id="1454006.AW14_12390"/>
<gene>
    <name evidence="1" type="ORF">AW14_12390</name>
</gene>
<evidence type="ECO:0000313" key="2">
    <source>
        <dbReference type="Proteomes" id="UP000032229"/>
    </source>
</evidence>
<dbReference type="InterPro" id="IPR036249">
    <property type="entry name" value="Thioredoxin-like_sf"/>
</dbReference>
<sequence length="473" mass="55373">MRLIYTTIIVTLMLFSCKKDKKEAAANYAYFGGEIINPYNNYIILSKGDAVIDTIQLDTKNRFLYKIENLNPGLYTYHHGGEIQMVLLEPQDSLLLRLNTLEFDESLVYSGFGDKKNNYLIEEFLENEIQEKKIFKLCQLEPNKYSSRVDSIKNAKLAKFDKFISKYDSSPLFEEIALANINYNYYSSKEVYPFVHYGHNKWDILKAIPASFYDYRKDIDYNNALFKDYYYYNRFINHNINNIALSEHMSHEANKQFDRASICYSLDRLNIIDSLITNQTLKDDLLYNFTLNFLSRSTDENNNNTILKSFLKKSKNEADKTAINNYVDSLNNLKQDNILPEIQIVDYNNNVFDINSLIKKPTVISFWSHAYLDHFKDSHRKINELKIKYPDVNFIMINIDDNDILKIKNALKINNISLQNEYAFKDPDKSVVTLAVRPMTKTIIVDRHQKIVNSNSNMFTSNFEEQLLGAINR</sequence>